<dbReference type="DNASU" id="1074759"/>
<evidence type="ECO:0000313" key="18">
    <source>
        <dbReference type="Proteomes" id="UP000488521"/>
    </source>
</evidence>
<proteinExistence type="inferred from homology"/>
<dbReference type="Pfam" id="PF19289">
    <property type="entry name" value="PmbA_TldD_3rd"/>
    <property type="match status" value="1"/>
</dbReference>
<dbReference type="Gene3D" id="3.30.2290.10">
    <property type="entry name" value="PmbA/TldD superfamily"/>
    <property type="match status" value="1"/>
</dbReference>
<dbReference type="Proteomes" id="UP000095576">
    <property type="component" value="Unassembled WGS sequence"/>
</dbReference>
<dbReference type="PATRIC" id="fig|818.23.peg.4775"/>
<feature type="domain" description="Metalloprotease TldD/E N-terminal" evidence="2">
    <location>
        <begin position="26"/>
        <end position="86"/>
    </location>
</feature>
<evidence type="ECO:0000313" key="13">
    <source>
        <dbReference type="Proteomes" id="UP000095576"/>
    </source>
</evidence>
<evidence type="ECO:0000259" key="4">
    <source>
        <dbReference type="Pfam" id="PF19290"/>
    </source>
</evidence>
<dbReference type="Proteomes" id="UP000488521">
    <property type="component" value="Unassembled WGS sequence"/>
</dbReference>
<evidence type="ECO:0000313" key="10">
    <source>
        <dbReference type="EMBL" id="MCE9239411.1"/>
    </source>
</evidence>
<dbReference type="EMBL" id="JAHYQA010000013">
    <property type="protein sequence ID" value="MCE9239411.1"/>
    <property type="molecule type" value="Genomic_DNA"/>
</dbReference>
<name>A0A0P0FV81_BACT4</name>
<dbReference type="InterPro" id="IPR045569">
    <property type="entry name" value="Metalloprtase-TldD/E_C"/>
</dbReference>
<dbReference type="Proteomes" id="UP000436825">
    <property type="component" value="Unassembled WGS sequence"/>
</dbReference>
<dbReference type="SMR" id="A0A0P0FV81"/>
<evidence type="ECO:0000313" key="14">
    <source>
        <dbReference type="Proteomes" id="UP000283616"/>
    </source>
</evidence>
<dbReference type="InterPro" id="IPR036059">
    <property type="entry name" value="TldD/PmbA_sf"/>
</dbReference>
<dbReference type="GO" id="GO:0008237">
    <property type="term" value="F:metallopeptidase activity"/>
    <property type="evidence" value="ECO:0007669"/>
    <property type="project" value="InterPro"/>
</dbReference>
<evidence type="ECO:0000313" key="19">
    <source>
        <dbReference type="Proteomes" id="UP001156218"/>
    </source>
</evidence>
<evidence type="ECO:0000313" key="17">
    <source>
        <dbReference type="Proteomes" id="UP000460317"/>
    </source>
</evidence>
<dbReference type="InterPro" id="IPR045570">
    <property type="entry name" value="Metalloprtase-TldD/E_cen_dom"/>
</dbReference>
<gene>
    <name evidence="5" type="primary">pmbA</name>
    <name evidence="11" type="ORF">DW011_03640</name>
    <name evidence="5" type="ORF">ERS852511_02321</name>
    <name evidence="8" type="ORF">GAN59_08545</name>
    <name evidence="7" type="ORF">GAN75_12310</name>
    <name evidence="9" type="ORF">GAN91_13445</name>
    <name evidence="6" type="ORF">GAN93_08930</name>
    <name evidence="10" type="ORF">K0H07_19905</name>
    <name evidence="12" type="ORF">KQP68_06465</name>
</gene>
<dbReference type="SUPFAM" id="SSF111283">
    <property type="entry name" value="Putative modulator of DNA gyrase, PmbA/TldD"/>
    <property type="match status" value="1"/>
</dbReference>
<protein>
    <submittedName>
        <fullName evidence="5">Modulator of DNA gyrase</fullName>
    </submittedName>
    <submittedName>
        <fullName evidence="11">TldD/PmbA family protein</fullName>
    </submittedName>
</protein>
<dbReference type="PANTHER" id="PTHR43421">
    <property type="entry name" value="METALLOPROTEASE PMBA"/>
    <property type="match status" value="1"/>
</dbReference>
<dbReference type="EMBL" id="QROV01000003">
    <property type="protein sequence ID" value="RHL63707.1"/>
    <property type="molecule type" value="Genomic_DNA"/>
</dbReference>
<dbReference type="InterPro" id="IPR002510">
    <property type="entry name" value="Metalloprtase-TldD/E_N"/>
</dbReference>
<reference evidence="11 14" key="2">
    <citation type="submission" date="2018-08" db="EMBL/GenBank/DDBJ databases">
        <title>A genome reference for cultivated species of the human gut microbiota.</title>
        <authorList>
            <person name="Zou Y."/>
            <person name="Xue W."/>
            <person name="Luo G."/>
        </authorList>
    </citation>
    <scope>NUCLEOTIDE SEQUENCE [LARGE SCALE GENOMIC DNA]</scope>
    <source>
        <strain evidence="11 14">AF37-12</strain>
    </source>
</reference>
<evidence type="ECO:0000313" key="15">
    <source>
        <dbReference type="Proteomes" id="UP000436825"/>
    </source>
</evidence>
<dbReference type="RefSeq" id="WP_008762594.1">
    <property type="nucleotide sequence ID" value="NZ_BAABXH010000002.1"/>
</dbReference>
<evidence type="ECO:0000259" key="2">
    <source>
        <dbReference type="Pfam" id="PF01523"/>
    </source>
</evidence>
<evidence type="ECO:0000259" key="3">
    <source>
        <dbReference type="Pfam" id="PF19289"/>
    </source>
</evidence>
<organism evidence="11 14">
    <name type="scientific">Bacteroides thetaiotaomicron</name>
    <dbReference type="NCBI Taxonomy" id="818"/>
    <lineage>
        <taxon>Bacteria</taxon>
        <taxon>Pseudomonadati</taxon>
        <taxon>Bacteroidota</taxon>
        <taxon>Bacteroidia</taxon>
        <taxon>Bacteroidales</taxon>
        <taxon>Bacteroidaceae</taxon>
        <taxon>Bacteroides</taxon>
    </lineage>
</organism>
<evidence type="ECO:0000313" key="16">
    <source>
        <dbReference type="Proteomes" id="UP000436858"/>
    </source>
</evidence>
<dbReference type="Proteomes" id="UP000436858">
    <property type="component" value="Unassembled WGS sequence"/>
</dbReference>
<dbReference type="EMBL" id="WCRW01000007">
    <property type="protein sequence ID" value="KAB4456095.1"/>
    <property type="molecule type" value="Genomic_DNA"/>
</dbReference>
<dbReference type="EMBL" id="WCRY01000012">
    <property type="protein sequence ID" value="KAB4481283.1"/>
    <property type="molecule type" value="Genomic_DNA"/>
</dbReference>
<dbReference type="KEGG" id="btho:Btheta7330_04638"/>
<reference evidence="5 13" key="1">
    <citation type="submission" date="2015-09" db="EMBL/GenBank/DDBJ databases">
        <authorList>
            <consortium name="Pathogen Informatics"/>
        </authorList>
    </citation>
    <scope>NUCLEOTIDE SEQUENCE [LARGE SCALE GENOMIC DNA]</scope>
    <source>
        <strain evidence="5 13">2789STDY5834899</strain>
    </source>
</reference>
<reference evidence="10" key="5">
    <citation type="submission" date="2021-07" db="EMBL/GenBank/DDBJ databases">
        <title>Comparative genomics of Bacteroides fragilis group isolates reveals species-dependent resistance mechanisms and validates clinical tools for resistance prediction.</title>
        <authorList>
            <person name="Wallace M.J."/>
            <person name="Jean S."/>
            <person name="Wallace M.A."/>
            <person name="Carey-Ann B.D."/>
            <person name="Dantas G."/>
        </authorList>
    </citation>
    <scope>NUCLEOTIDE SEQUENCE</scope>
    <source>
        <strain evidence="10">BJH_160</strain>
    </source>
</reference>
<dbReference type="EMBL" id="WCSB01000006">
    <property type="protein sequence ID" value="KAB4453238.1"/>
    <property type="molecule type" value="Genomic_DNA"/>
</dbReference>
<dbReference type="Proteomes" id="UP000460317">
    <property type="component" value="Unassembled WGS sequence"/>
</dbReference>
<dbReference type="InterPro" id="IPR035068">
    <property type="entry name" value="TldD/PmbA_N"/>
</dbReference>
<dbReference type="GO" id="GO:0005829">
    <property type="term" value="C:cytosol"/>
    <property type="evidence" value="ECO:0007669"/>
    <property type="project" value="TreeGrafter"/>
</dbReference>
<dbReference type="PANTHER" id="PTHR43421:SF1">
    <property type="entry name" value="METALLOPROTEASE PMBA"/>
    <property type="match status" value="1"/>
</dbReference>
<dbReference type="Proteomes" id="UP000283616">
    <property type="component" value="Unassembled WGS sequence"/>
</dbReference>
<dbReference type="GO" id="GO:0006508">
    <property type="term" value="P:proteolysis"/>
    <property type="evidence" value="ECO:0007669"/>
    <property type="project" value="InterPro"/>
</dbReference>
<dbReference type="OMA" id="GGIYNWT"/>
<feature type="domain" description="Metalloprotease TldD/E central" evidence="4">
    <location>
        <begin position="121"/>
        <end position="225"/>
    </location>
</feature>
<evidence type="ECO:0000313" key="6">
    <source>
        <dbReference type="EMBL" id="KAB4453238.1"/>
    </source>
</evidence>
<dbReference type="GeneID" id="60924820"/>
<reference evidence="15 16" key="3">
    <citation type="journal article" date="2019" name="Nat. Med.">
        <title>A library of human gut bacterial isolates paired with longitudinal multiomics data enables mechanistic microbiome research.</title>
        <authorList>
            <person name="Poyet M."/>
            <person name="Groussin M."/>
            <person name="Gibbons S.M."/>
            <person name="Avila-Pacheco J."/>
            <person name="Jiang X."/>
            <person name="Kearney S.M."/>
            <person name="Perrotta A.R."/>
            <person name="Berdy B."/>
            <person name="Zhao S."/>
            <person name="Lieberman T.D."/>
            <person name="Swanson P.K."/>
            <person name="Smith M."/>
            <person name="Roesemann S."/>
            <person name="Alexander J.E."/>
            <person name="Rich S.A."/>
            <person name="Livny J."/>
            <person name="Vlamakis H."/>
            <person name="Clish C."/>
            <person name="Bullock K."/>
            <person name="Deik A."/>
            <person name="Scott J."/>
            <person name="Pierce K.A."/>
            <person name="Xavier R.J."/>
            <person name="Alm E.J."/>
        </authorList>
    </citation>
    <scope>NUCLEOTIDE SEQUENCE [LARGE SCALE GENOMIC DNA]</scope>
    <source>
        <strain evidence="8 18">BIOML-A156</strain>
        <strain evidence="7 15">BIOML-A160</strain>
        <strain evidence="9 16">BIOML-A162</strain>
        <strain evidence="6 17">BIOML-A165</strain>
    </source>
</reference>
<dbReference type="EMBL" id="WCRS01000004">
    <property type="protein sequence ID" value="KAB4475506.1"/>
    <property type="molecule type" value="Genomic_DNA"/>
</dbReference>
<dbReference type="Proteomes" id="UP001200544">
    <property type="component" value="Unassembled WGS sequence"/>
</dbReference>
<evidence type="ECO:0000313" key="7">
    <source>
        <dbReference type="EMBL" id="KAB4456095.1"/>
    </source>
</evidence>
<feature type="domain" description="Metalloprotease TldD/E C-terminal" evidence="3">
    <location>
        <begin position="232"/>
        <end position="438"/>
    </location>
</feature>
<comment type="similarity">
    <text evidence="1">Belongs to the peptidase U62 family.</text>
</comment>
<sequence>MITDENKKLAQWAMDYALKNGCQAAKVLLYSSSNTSFELRDAKMDRLQQASEGGLSLSLYVDGRYGSISTNRLNRKELETFIKNGIDSTRYLAKDEARVLADPSRYYKGGKPDLKLYDAKFASLNPDDKIEMAKAVAEEALGKDERIISVGSSYGDGEDFAYRLISNGFEGETKSTWYSLSADITIRGEGEARPSAYWYESSLYMNDLIKKGIGQKALERVLRKLGQKKVQSGKYTMVVDPMNSSRLLSPMISALNGSALQQKNSFLLNKLNEKIASDRLTLTDEPHLVKASGARYFDNEGIATERRSIFDKGVLNTYFIDTYNAKKMGVDPTISGSSILVMETGDKNLDGLIAGVEKGILVTGFNGGNNNSSTGDFSYGIEGFLIENGKLTQPVSEMNVTGNLITLWNSLVATGNDPRLNSSWRIPSLVFEGVDFSGL</sequence>
<evidence type="ECO:0000256" key="1">
    <source>
        <dbReference type="ARBA" id="ARBA00005836"/>
    </source>
</evidence>
<evidence type="ECO:0000313" key="9">
    <source>
        <dbReference type="EMBL" id="KAB4481283.1"/>
    </source>
</evidence>
<dbReference type="EMBL" id="CZAP01000007">
    <property type="protein sequence ID" value="CUP50964.1"/>
    <property type="molecule type" value="Genomic_DNA"/>
</dbReference>
<accession>A0A0P0FV81</accession>
<dbReference type="AlphaFoldDB" id="A0A0P0FV81"/>
<dbReference type="Pfam" id="PF19290">
    <property type="entry name" value="PmbA_TldD_2nd"/>
    <property type="match status" value="1"/>
</dbReference>
<evidence type="ECO:0000313" key="8">
    <source>
        <dbReference type="EMBL" id="KAB4475506.1"/>
    </source>
</evidence>
<dbReference type="EMBL" id="CP083680">
    <property type="protein sequence ID" value="UYU67915.1"/>
    <property type="molecule type" value="Genomic_DNA"/>
</dbReference>
<reference evidence="12 19" key="4">
    <citation type="submission" date="2021-06" db="EMBL/GenBank/DDBJ databases">
        <title>Interrogation of the integrated mobile genetic elements in gut-associated Bacteroides with a consensus prediction approach.</title>
        <authorList>
            <person name="Campbell D.E."/>
            <person name="Leigh J.R."/>
            <person name="Kim T."/>
            <person name="England W."/>
            <person name="Whitaker R.J."/>
            <person name="Degnan P.H."/>
        </authorList>
    </citation>
    <scope>NUCLEOTIDE SEQUENCE [LARGE SCALE GENOMIC DNA]</scope>
    <source>
        <strain evidence="12 19">WAL8669</strain>
    </source>
</reference>
<evidence type="ECO:0000313" key="12">
    <source>
        <dbReference type="EMBL" id="UYU67915.1"/>
    </source>
</evidence>
<evidence type="ECO:0000313" key="11">
    <source>
        <dbReference type="EMBL" id="RHL63707.1"/>
    </source>
</evidence>
<dbReference type="InterPro" id="IPR047657">
    <property type="entry name" value="PmbA"/>
</dbReference>
<dbReference type="Proteomes" id="UP001156218">
    <property type="component" value="Chromosome"/>
</dbReference>
<accession>C6IPR2</accession>
<dbReference type="Pfam" id="PF01523">
    <property type="entry name" value="PmbA_TldD_1st"/>
    <property type="match status" value="1"/>
</dbReference>
<evidence type="ECO:0000313" key="5">
    <source>
        <dbReference type="EMBL" id="CUP50964.1"/>
    </source>
</evidence>